<gene>
    <name evidence="1" type="ORF">MKK02DRAFT_32490</name>
</gene>
<proteinExistence type="predicted"/>
<accession>A0AA38HAZ8</accession>
<dbReference type="GeneID" id="77727718"/>
<comment type="caution">
    <text evidence="1">The sequence shown here is derived from an EMBL/GenBank/DDBJ whole genome shotgun (WGS) entry which is preliminary data.</text>
</comment>
<dbReference type="AlphaFoldDB" id="A0AA38HAZ8"/>
<dbReference type="Proteomes" id="UP001164286">
    <property type="component" value="Unassembled WGS sequence"/>
</dbReference>
<name>A0AA38HAZ8_9TREE</name>
<reference evidence="1" key="1">
    <citation type="journal article" date="2022" name="G3 (Bethesda)">
        <title>High quality genome of the basidiomycete yeast Dioszegia hungarica PDD-24b-2 isolated from cloud water.</title>
        <authorList>
            <person name="Jarrige D."/>
            <person name="Haridas S."/>
            <person name="Bleykasten-Grosshans C."/>
            <person name="Joly M."/>
            <person name="Nadalig T."/>
            <person name="Sancelme M."/>
            <person name="Vuilleumier S."/>
            <person name="Grigoriev I.V."/>
            <person name="Amato P."/>
            <person name="Bringel F."/>
        </authorList>
    </citation>
    <scope>NUCLEOTIDE SEQUENCE</scope>
    <source>
        <strain evidence="1">PDD-24b-2</strain>
    </source>
</reference>
<protein>
    <submittedName>
        <fullName evidence="1">Uncharacterized protein</fullName>
    </submittedName>
</protein>
<evidence type="ECO:0000313" key="1">
    <source>
        <dbReference type="EMBL" id="KAI9637703.1"/>
    </source>
</evidence>
<dbReference type="RefSeq" id="XP_052947480.1">
    <property type="nucleotide sequence ID" value="XM_053088513.1"/>
</dbReference>
<sequence length="290" mass="31428">MSEYGGLDFRDPQPLDVRIPKCRRAEASEQGLLKIVGNEPALRIQRTGRPSLTKSNRHFPVSTPVDTIEATCVGWPTKSRNAAGQRDAAVEFGGIMTTMAIARVRRAEGGTKGNEVEDLVAKPEDSLSHLVPLDSILAMWKPTVDSSSPSIHRFRTVIGIDGSDSVQQSTTTLAMLHATPPTDTLPSRTQILWNTLADLGSLQGTDDLCMGTPRSGTSGEYPHADGRLRTVPHTVTTYGGPDRCLQNTNASSRLQVQHGVIGPESWNPHVLDESGLRLPRAIFQQPALEP</sequence>
<keyword evidence="2" id="KW-1185">Reference proteome</keyword>
<organism evidence="1 2">
    <name type="scientific">Dioszegia hungarica</name>
    <dbReference type="NCBI Taxonomy" id="4972"/>
    <lineage>
        <taxon>Eukaryota</taxon>
        <taxon>Fungi</taxon>
        <taxon>Dikarya</taxon>
        <taxon>Basidiomycota</taxon>
        <taxon>Agaricomycotina</taxon>
        <taxon>Tremellomycetes</taxon>
        <taxon>Tremellales</taxon>
        <taxon>Bulleribasidiaceae</taxon>
        <taxon>Dioszegia</taxon>
    </lineage>
</organism>
<dbReference type="EMBL" id="JAKWFO010000004">
    <property type="protein sequence ID" value="KAI9637703.1"/>
    <property type="molecule type" value="Genomic_DNA"/>
</dbReference>
<evidence type="ECO:0000313" key="2">
    <source>
        <dbReference type="Proteomes" id="UP001164286"/>
    </source>
</evidence>